<keyword evidence="1" id="KW-0812">Transmembrane</keyword>
<name>A0A914VD11_9BILA</name>
<proteinExistence type="predicted"/>
<keyword evidence="1" id="KW-0472">Membrane</keyword>
<dbReference type="Proteomes" id="UP000887566">
    <property type="component" value="Unplaced"/>
</dbReference>
<feature type="transmembrane region" description="Helical" evidence="1">
    <location>
        <begin position="77"/>
        <end position="97"/>
    </location>
</feature>
<evidence type="ECO:0000256" key="1">
    <source>
        <dbReference type="SAM" id="Phobius"/>
    </source>
</evidence>
<evidence type="ECO:0000313" key="2">
    <source>
        <dbReference type="Proteomes" id="UP000887566"/>
    </source>
</evidence>
<sequence>MYIIHTNPAYLVNTSSYFIGELMLLVIGLFSLISLYPAFKKNSPCMLTPYITFQYGTNILVIFGVIGNMFFARMWNLVGILFVTFFIAFLCLSNYTLCQVMRLRKVMCAERSRVPNGGVPVYFASTAEGMRAPPYPGVILPLSSPTPKNDGWTLNARSA</sequence>
<feature type="transmembrane region" description="Helical" evidence="1">
    <location>
        <begin position="17"/>
        <end position="39"/>
    </location>
</feature>
<feature type="transmembrane region" description="Helical" evidence="1">
    <location>
        <begin position="51"/>
        <end position="71"/>
    </location>
</feature>
<keyword evidence="2" id="KW-1185">Reference proteome</keyword>
<accession>A0A914VD11</accession>
<dbReference type="WBParaSite" id="PSAMB.scaffold17300size1156.g37219.t1">
    <property type="protein sequence ID" value="PSAMB.scaffold17300size1156.g37219.t1"/>
    <property type="gene ID" value="PSAMB.scaffold17300size1156.g37219"/>
</dbReference>
<reference evidence="3" key="1">
    <citation type="submission" date="2022-11" db="UniProtKB">
        <authorList>
            <consortium name="WormBaseParasite"/>
        </authorList>
    </citation>
    <scope>IDENTIFICATION</scope>
</reference>
<protein>
    <submittedName>
        <fullName evidence="3">Uncharacterized protein</fullName>
    </submittedName>
</protein>
<organism evidence="2 3">
    <name type="scientific">Plectus sambesii</name>
    <dbReference type="NCBI Taxonomy" id="2011161"/>
    <lineage>
        <taxon>Eukaryota</taxon>
        <taxon>Metazoa</taxon>
        <taxon>Ecdysozoa</taxon>
        <taxon>Nematoda</taxon>
        <taxon>Chromadorea</taxon>
        <taxon>Plectida</taxon>
        <taxon>Plectina</taxon>
        <taxon>Plectoidea</taxon>
        <taxon>Plectidae</taxon>
        <taxon>Plectus</taxon>
    </lineage>
</organism>
<dbReference type="AlphaFoldDB" id="A0A914VD11"/>
<keyword evidence="1" id="KW-1133">Transmembrane helix</keyword>
<evidence type="ECO:0000313" key="3">
    <source>
        <dbReference type="WBParaSite" id="PSAMB.scaffold17300size1156.g37219.t1"/>
    </source>
</evidence>